<name>A0ABT4IIF5_9EURY</name>
<gene>
    <name evidence="2" type="ORF">O0S10_09905</name>
</gene>
<keyword evidence="1" id="KW-0812">Transmembrane</keyword>
<dbReference type="EMBL" id="JAPTGB010000027">
    <property type="protein sequence ID" value="MCZ0861527.1"/>
    <property type="molecule type" value="Genomic_DNA"/>
</dbReference>
<evidence type="ECO:0008006" key="4">
    <source>
        <dbReference type="Google" id="ProtNLM"/>
    </source>
</evidence>
<keyword evidence="1" id="KW-1133">Transmembrane helix</keyword>
<proteinExistence type="predicted"/>
<evidence type="ECO:0000313" key="3">
    <source>
        <dbReference type="Proteomes" id="UP001141422"/>
    </source>
</evidence>
<dbReference type="InterPro" id="IPR013783">
    <property type="entry name" value="Ig-like_fold"/>
</dbReference>
<dbReference type="Gene3D" id="2.60.40.10">
    <property type="entry name" value="Immunoglobulins"/>
    <property type="match status" value="1"/>
</dbReference>
<dbReference type="Proteomes" id="UP001141422">
    <property type="component" value="Unassembled WGS sequence"/>
</dbReference>
<dbReference type="RefSeq" id="WP_268925716.1">
    <property type="nucleotide sequence ID" value="NZ_JAPTGB010000027.1"/>
</dbReference>
<protein>
    <recommendedName>
        <fullName evidence="4">CARDB domain-containing protein</fullName>
    </recommendedName>
</protein>
<organism evidence="2 3">
    <name type="scientific">Methanocorpusculum petauri</name>
    <dbReference type="NCBI Taxonomy" id="3002863"/>
    <lineage>
        <taxon>Archaea</taxon>
        <taxon>Methanobacteriati</taxon>
        <taxon>Methanobacteriota</taxon>
        <taxon>Stenosarchaea group</taxon>
        <taxon>Methanomicrobia</taxon>
        <taxon>Methanomicrobiales</taxon>
        <taxon>Methanocorpusculaceae</taxon>
        <taxon>Methanocorpusculum</taxon>
    </lineage>
</organism>
<reference evidence="2" key="1">
    <citation type="submission" date="2022-12" db="EMBL/GenBank/DDBJ databases">
        <title>Isolation and characterisation of novel Methanocorpusculum spp. from native Australian herbivores indicates the genus is ancestrally host-associated.</title>
        <authorList>
            <person name="Volmer J.G."/>
            <person name="Soo R.M."/>
            <person name="Evans P.N."/>
            <person name="Hoedt E.C."/>
            <person name="Astorga Alsina A.L."/>
            <person name="Woodcroft B.J."/>
            <person name="Tyson G.W."/>
            <person name="Hugenholtz P."/>
            <person name="Morrison M."/>
        </authorList>
    </citation>
    <scope>NUCLEOTIDE SEQUENCE</scope>
    <source>
        <strain evidence="2">MG</strain>
    </source>
</reference>
<keyword evidence="1" id="KW-0472">Membrane</keyword>
<evidence type="ECO:0000313" key="2">
    <source>
        <dbReference type="EMBL" id="MCZ0861527.1"/>
    </source>
</evidence>
<sequence>MKSKFLIYSLLLCILVLGAGTSAVSADDTATGQVSVTSLTIDPEVLMPGDTAIVTAVIKNSGTTSVSIGRVLIMGVNEIYSPEDKAYNSVGMLGPGDEMTFTFPITSRGATGTFYPMLYLDFLDSGLTSLKYTFAVQVDDTQLSVALIDQPDAFGESRNEEVTLRIGNPRANTLNGIEISVSGNGVSSKQTAYFVGKLEPDEYVDAELTVIVDQPTDLSFDVTYRNGQNLHSNSVEIPVELGERKIRAELVLNNLEVKNSGSYYTVTGDVNNAGLEDAKSITVTTEHATPSEPMKSYVVGSLEPDGLAEFEVTFTNPQSDTVTLVADYKDSDGNLYQESVEVNIGSASVQMQNSANTAQPARSGGNDMAGTIIAVLAVIAVAGCAAYAWKKGLLKDLRR</sequence>
<dbReference type="PANTHER" id="PTHR35902">
    <property type="entry name" value="S-LAYER DOMAIN-LIKE PROTEIN-RELATED"/>
    <property type="match status" value="1"/>
</dbReference>
<feature type="transmembrane region" description="Helical" evidence="1">
    <location>
        <begin position="368"/>
        <end position="389"/>
    </location>
</feature>
<comment type="caution">
    <text evidence="2">The sequence shown here is derived from an EMBL/GenBank/DDBJ whole genome shotgun (WGS) entry which is preliminary data.</text>
</comment>
<keyword evidence="3" id="KW-1185">Reference proteome</keyword>
<dbReference type="PANTHER" id="PTHR35902:SF6">
    <property type="entry name" value="CONSERVED WITHIN P. AEROPHILUM"/>
    <property type="match status" value="1"/>
</dbReference>
<evidence type="ECO:0000256" key="1">
    <source>
        <dbReference type="SAM" id="Phobius"/>
    </source>
</evidence>
<accession>A0ABT4IIF5</accession>